<evidence type="ECO:0000313" key="2">
    <source>
        <dbReference type="EMBL" id="CAH8282606.1"/>
    </source>
</evidence>
<gene>
    <name evidence="2" type="ORF">ERUC_LOCUS464</name>
</gene>
<keyword evidence="3" id="KW-1185">Reference proteome</keyword>
<dbReference type="EMBL" id="CAKOAT010000003">
    <property type="protein sequence ID" value="CAH8282606.1"/>
    <property type="molecule type" value="Genomic_DNA"/>
</dbReference>
<protein>
    <submittedName>
        <fullName evidence="2">Uncharacterized protein</fullName>
    </submittedName>
</protein>
<organism evidence="2 3">
    <name type="scientific">Eruca vesicaria subsp. sativa</name>
    <name type="common">Garden rocket</name>
    <name type="synonym">Eruca sativa</name>
    <dbReference type="NCBI Taxonomy" id="29727"/>
    <lineage>
        <taxon>Eukaryota</taxon>
        <taxon>Viridiplantae</taxon>
        <taxon>Streptophyta</taxon>
        <taxon>Embryophyta</taxon>
        <taxon>Tracheophyta</taxon>
        <taxon>Spermatophyta</taxon>
        <taxon>Magnoliopsida</taxon>
        <taxon>eudicotyledons</taxon>
        <taxon>Gunneridae</taxon>
        <taxon>Pentapetalae</taxon>
        <taxon>rosids</taxon>
        <taxon>malvids</taxon>
        <taxon>Brassicales</taxon>
        <taxon>Brassicaceae</taxon>
        <taxon>Brassiceae</taxon>
        <taxon>Eruca</taxon>
    </lineage>
</organism>
<name>A0ABC8IW12_ERUVS</name>
<keyword evidence="1" id="KW-0175">Coiled coil</keyword>
<evidence type="ECO:0000313" key="3">
    <source>
        <dbReference type="Proteomes" id="UP001642260"/>
    </source>
</evidence>
<evidence type="ECO:0000256" key="1">
    <source>
        <dbReference type="SAM" id="Coils"/>
    </source>
</evidence>
<reference evidence="2 3" key="1">
    <citation type="submission" date="2022-03" db="EMBL/GenBank/DDBJ databases">
        <authorList>
            <person name="Macdonald S."/>
            <person name="Ahmed S."/>
            <person name="Newling K."/>
        </authorList>
    </citation>
    <scope>NUCLEOTIDE SEQUENCE [LARGE SCALE GENOMIC DNA]</scope>
</reference>
<comment type="caution">
    <text evidence="2">The sequence shown here is derived from an EMBL/GenBank/DDBJ whole genome shotgun (WGS) entry which is preliminary data.</text>
</comment>
<dbReference type="Proteomes" id="UP001642260">
    <property type="component" value="Unassembled WGS sequence"/>
</dbReference>
<sequence>MLEEIEDIKPRIDDLESAIAEDGKRLNNSTSLIQSITLESRASSTLVHRLEANLSELEQDIKGLKIEVKGLRNMLISVLFLFLCYKVLF</sequence>
<feature type="coiled-coil region" evidence="1">
    <location>
        <begin position="47"/>
        <end position="74"/>
    </location>
</feature>
<accession>A0ABC8IW12</accession>
<proteinExistence type="predicted"/>
<dbReference type="AlphaFoldDB" id="A0ABC8IW12"/>